<dbReference type="Proteomes" id="UP000678513">
    <property type="component" value="Chromosome"/>
</dbReference>
<dbReference type="EMBL" id="CP072384">
    <property type="protein sequence ID" value="QUC07392.1"/>
    <property type="molecule type" value="Genomic_DNA"/>
</dbReference>
<reference evidence="2 3" key="1">
    <citation type="submission" date="2021-03" db="EMBL/GenBank/DDBJ databases">
        <title>Human Oral Microbial Genomes.</title>
        <authorList>
            <person name="Johnston C.D."/>
            <person name="Chen T."/>
            <person name="Dewhirst F.E."/>
        </authorList>
    </citation>
    <scope>NUCLEOTIDE SEQUENCE [LARGE SCALE GENOMIC DNA]</scope>
    <source>
        <strain evidence="2 3">DSMZ 100122</strain>
    </source>
</reference>
<feature type="transmembrane region" description="Helical" evidence="1">
    <location>
        <begin position="6"/>
        <end position="26"/>
    </location>
</feature>
<evidence type="ECO:0000256" key="1">
    <source>
        <dbReference type="SAM" id="Phobius"/>
    </source>
</evidence>
<dbReference type="RefSeq" id="WP_212321815.1">
    <property type="nucleotide sequence ID" value="NZ_AP024463.1"/>
</dbReference>
<proteinExistence type="predicted"/>
<evidence type="ECO:0000313" key="3">
    <source>
        <dbReference type="Proteomes" id="UP000678513"/>
    </source>
</evidence>
<dbReference type="PANTHER" id="PTHR35007:SF1">
    <property type="entry name" value="PILUS ASSEMBLY PROTEIN"/>
    <property type="match status" value="1"/>
</dbReference>
<feature type="transmembrane region" description="Helical" evidence="1">
    <location>
        <begin position="94"/>
        <end position="114"/>
    </location>
</feature>
<gene>
    <name evidence="2" type="ORF">J5A65_10655</name>
</gene>
<keyword evidence="3" id="KW-1185">Reference proteome</keyword>
<feature type="transmembrane region" description="Helical" evidence="1">
    <location>
        <begin position="268"/>
        <end position="292"/>
    </location>
</feature>
<evidence type="ECO:0000313" key="2">
    <source>
        <dbReference type="EMBL" id="QUC07392.1"/>
    </source>
</evidence>
<organism evidence="2 3">
    <name type="scientific">Arachnia rubra</name>
    <dbReference type="NCBI Taxonomy" id="1547448"/>
    <lineage>
        <taxon>Bacteria</taxon>
        <taxon>Bacillati</taxon>
        <taxon>Actinomycetota</taxon>
        <taxon>Actinomycetes</taxon>
        <taxon>Propionibacteriales</taxon>
        <taxon>Propionibacteriaceae</taxon>
        <taxon>Arachnia</taxon>
    </lineage>
</organism>
<protein>
    <submittedName>
        <fullName evidence="2">Uncharacterized protein</fullName>
    </submittedName>
</protein>
<accession>A0ABX7Y3G4</accession>
<name>A0ABX7Y3G4_9ACTN</name>
<dbReference type="PANTHER" id="PTHR35007">
    <property type="entry name" value="INTEGRAL MEMBRANE PROTEIN-RELATED"/>
    <property type="match status" value="1"/>
</dbReference>
<keyword evidence="1" id="KW-0472">Membrane</keyword>
<keyword evidence="1" id="KW-0812">Transmembrane</keyword>
<sequence>MGLMGSLMLAGMVIGAGVLLIVIGTLRSPVRLADALAVLDGTTPTPREEKPERHGLEAVGSWLQSTLHLPVSRRQQRLLLLSGRSVADFFAEKLVLLIAGMLAPVVWLVMQVLLGSPATPMPLILSPLLGVGGYFLTDLRLSKASRHVRRSTAESVHTFFDLVALERLANASATQAVTQAATISDAPLFRRMAAGLERCRLEQTTPWRELHSIADEWDLPELGDFADIMRLEEQGAALAETLQARVRELREAHLSQQRTRAQEDTEALTIWMTLPALILGLTFIIPPLFILVGR</sequence>
<keyword evidence="1" id="KW-1133">Transmembrane helix</keyword>
<feature type="transmembrane region" description="Helical" evidence="1">
    <location>
        <begin position="120"/>
        <end position="141"/>
    </location>
</feature>